<organism evidence="2 3">
    <name type="scientific">Austropuccinia psidii MF-1</name>
    <dbReference type="NCBI Taxonomy" id="1389203"/>
    <lineage>
        <taxon>Eukaryota</taxon>
        <taxon>Fungi</taxon>
        <taxon>Dikarya</taxon>
        <taxon>Basidiomycota</taxon>
        <taxon>Pucciniomycotina</taxon>
        <taxon>Pucciniomycetes</taxon>
        <taxon>Pucciniales</taxon>
        <taxon>Sphaerophragmiaceae</taxon>
        <taxon>Austropuccinia</taxon>
    </lineage>
</organism>
<dbReference type="EMBL" id="AVOT02022734">
    <property type="protein sequence ID" value="MBW0512328.1"/>
    <property type="molecule type" value="Genomic_DNA"/>
</dbReference>
<evidence type="ECO:0000313" key="2">
    <source>
        <dbReference type="EMBL" id="MBW0512328.1"/>
    </source>
</evidence>
<gene>
    <name evidence="2" type="ORF">O181_052043</name>
</gene>
<evidence type="ECO:0000256" key="1">
    <source>
        <dbReference type="SAM" id="MobiDB-lite"/>
    </source>
</evidence>
<feature type="region of interest" description="Disordered" evidence="1">
    <location>
        <begin position="1"/>
        <end position="30"/>
    </location>
</feature>
<protein>
    <submittedName>
        <fullName evidence="2">Uncharacterized protein</fullName>
    </submittedName>
</protein>
<proteinExistence type="predicted"/>
<evidence type="ECO:0000313" key="3">
    <source>
        <dbReference type="Proteomes" id="UP000765509"/>
    </source>
</evidence>
<dbReference type="AlphaFoldDB" id="A0A9Q3E1X4"/>
<dbReference type="OrthoDB" id="2518251at2759"/>
<sequence>MPQPPGNSTEFNELKTSAPESGSEISDMVSSDELGIEVERLTLENNQDPPVLPECEHTFMLNICYLSKPDSFFRAFISAQPPSSQKQNLKRYENGKTVIPCALTENVGKDDIIFSGKVEIIYKEQFVPKITHTFPRLEEIQNNSKTPDYVCQKVC</sequence>
<dbReference type="Proteomes" id="UP000765509">
    <property type="component" value="Unassembled WGS sequence"/>
</dbReference>
<keyword evidence="3" id="KW-1185">Reference proteome</keyword>
<reference evidence="2" key="1">
    <citation type="submission" date="2021-03" db="EMBL/GenBank/DDBJ databases">
        <title>Draft genome sequence of rust myrtle Austropuccinia psidii MF-1, a brazilian biotype.</title>
        <authorList>
            <person name="Quecine M.C."/>
            <person name="Pachon D.M.R."/>
            <person name="Bonatelli M.L."/>
            <person name="Correr F.H."/>
            <person name="Franceschini L.M."/>
            <person name="Leite T.F."/>
            <person name="Margarido G.R.A."/>
            <person name="Almeida C.A."/>
            <person name="Ferrarezi J.A."/>
            <person name="Labate C.A."/>
        </authorList>
    </citation>
    <scope>NUCLEOTIDE SEQUENCE</scope>
    <source>
        <strain evidence="2">MF-1</strain>
    </source>
</reference>
<accession>A0A9Q3E1X4</accession>
<comment type="caution">
    <text evidence="2">The sequence shown here is derived from an EMBL/GenBank/DDBJ whole genome shotgun (WGS) entry which is preliminary data.</text>
</comment>
<name>A0A9Q3E1X4_9BASI</name>
<feature type="compositionally biased region" description="Polar residues" evidence="1">
    <location>
        <begin position="1"/>
        <end position="24"/>
    </location>
</feature>